<dbReference type="InterPro" id="IPR036513">
    <property type="entry name" value="STAS_dom_sf"/>
</dbReference>
<dbReference type="Proteomes" id="UP000239322">
    <property type="component" value="Unassembled WGS sequence"/>
</dbReference>
<sequence length="59" mass="6096">MLISARGRAAEHGAGIALPADTARIMGIVGLDRVFPIHDDVAAATTAHSSDPSCRQTII</sequence>
<evidence type="ECO:0000313" key="2">
    <source>
        <dbReference type="Proteomes" id="UP000239322"/>
    </source>
</evidence>
<dbReference type="RefSeq" id="WP_105869573.1">
    <property type="nucleotide sequence ID" value="NZ_PVLV01000224.1"/>
</dbReference>
<gene>
    <name evidence="1" type="ORF">C6N75_15940</name>
</gene>
<protein>
    <recommendedName>
        <fullName evidence="3">STAS domain-containing protein</fullName>
    </recommendedName>
</protein>
<dbReference type="AlphaFoldDB" id="A0A2S9PUZ5"/>
<reference evidence="1 2" key="1">
    <citation type="submission" date="2018-03" db="EMBL/GenBank/DDBJ databases">
        <title>Novel Streptomyces sp. from soil.</title>
        <authorList>
            <person name="Tan G.Y.A."/>
            <person name="Lee Z.Y."/>
        </authorList>
    </citation>
    <scope>NUCLEOTIDE SEQUENCE [LARGE SCALE GENOMIC DNA]</scope>
    <source>
        <strain evidence="1 2">ST5x</strain>
    </source>
</reference>
<dbReference type="Gene3D" id="3.30.750.24">
    <property type="entry name" value="STAS domain"/>
    <property type="match status" value="1"/>
</dbReference>
<organism evidence="1 2">
    <name type="scientific">Streptomyces solincola</name>
    <dbReference type="NCBI Taxonomy" id="2100817"/>
    <lineage>
        <taxon>Bacteria</taxon>
        <taxon>Bacillati</taxon>
        <taxon>Actinomycetota</taxon>
        <taxon>Actinomycetes</taxon>
        <taxon>Kitasatosporales</taxon>
        <taxon>Streptomycetaceae</taxon>
        <taxon>Streptomyces</taxon>
    </lineage>
</organism>
<dbReference type="EMBL" id="PVLV01000224">
    <property type="protein sequence ID" value="PRH78242.1"/>
    <property type="molecule type" value="Genomic_DNA"/>
</dbReference>
<name>A0A2S9PUZ5_9ACTN</name>
<dbReference type="OrthoDB" id="3481860at2"/>
<accession>A0A2S9PUZ5</accession>
<evidence type="ECO:0008006" key="3">
    <source>
        <dbReference type="Google" id="ProtNLM"/>
    </source>
</evidence>
<keyword evidence="2" id="KW-1185">Reference proteome</keyword>
<comment type="caution">
    <text evidence="1">The sequence shown here is derived from an EMBL/GenBank/DDBJ whole genome shotgun (WGS) entry which is preliminary data.</text>
</comment>
<proteinExistence type="predicted"/>
<evidence type="ECO:0000313" key="1">
    <source>
        <dbReference type="EMBL" id="PRH78242.1"/>
    </source>
</evidence>